<feature type="region of interest" description="Disordered" evidence="1">
    <location>
        <begin position="58"/>
        <end position="90"/>
    </location>
</feature>
<dbReference type="AlphaFoldDB" id="A0AA88AXS8"/>
<evidence type="ECO:0000256" key="1">
    <source>
        <dbReference type="SAM" id="MobiDB-lite"/>
    </source>
</evidence>
<evidence type="ECO:0000313" key="3">
    <source>
        <dbReference type="EMBL" id="GMN54961.1"/>
    </source>
</evidence>
<dbReference type="Pfam" id="PF05678">
    <property type="entry name" value="VQ"/>
    <property type="match status" value="1"/>
</dbReference>
<keyword evidence="4" id="KW-1185">Reference proteome</keyword>
<protein>
    <recommendedName>
        <fullName evidence="2">VQ domain-containing protein</fullName>
    </recommendedName>
</protein>
<proteinExistence type="predicted"/>
<comment type="caution">
    <text evidence="3">The sequence shown here is derived from an EMBL/GenBank/DDBJ whole genome shotgun (WGS) entry which is preliminary data.</text>
</comment>
<dbReference type="InterPro" id="IPR039607">
    <property type="entry name" value="VQ_8/17/18/20/21/25"/>
</dbReference>
<evidence type="ECO:0000259" key="2">
    <source>
        <dbReference type="Pfam" id="PF05678"/>
    </source>
</evidence>
<dbReference type="EMBL" id="BTGU01000054">
    <property type="protein sequence ID" value="GMN54961.1"/>
    <property type="molecule type" value="Genomic_DNA"/>
</dbReference>
<feature type="domain" description="VQ" evidence="2">
    <location>
        <begin position="38"/>
        <end position="61"/>
    </location>
</feature>
<organism evidence="3 4">
    <name type="scientific">Ficus carica</name>
    <name type="common">Common fig</name>
    <dbReference type="NCBI Taxonomy" id="3494"/>
    <lineage>
        <taxon>Eukaryota</taxon>
        <taxon>Viridiplantae</taxon>
        <taxon>Streptophyta</taxon>
        <taxon>Embryophyta</taxon>
        <taxon>Tracheophyta</taxon>
        <taxon>Spermatophyta</taxon>
        <taxon>Magnoliopsida</taxon>
        <taxon>eudicotyledons</taxon>
        <taxon>Gunneridae</taxon>
        <taxon>Pentapetalae</taxon>
        <taxon>rosids</taxon>
        <taxon>fabids</taxon>
        <taxon>Rosales</taxon>
        <taxon>Moraceae</taxon>
        <taxon>Ficeae</taxon>
        <taxon>Ficus</taxon>
    </lineage>
</organism>
<dbReference type="Proteomes" id="UP001187192">
    <property type="component" value="Unassembled WGS sequence"/>
</dbReference>
<name>A0AA88AXS8_FICCA</name>
<feature type="compositionally biased region" description="Basic and acidic residues" evidence="1">
    <location>
        <begin position="69"/>
        <end position="78"/>
    </location>
</feature>
<dbReference type="GO" id="GO:0005634">
    <property type="term" value="C:nucleus"/>
    <property type="evidence" value="ECO:0007669"/>
    <property type="project" value="TreeGrafter"/>
</dbReference>
<sequence>MGKNKKASSQAASVKASRNSNHEKKKKDFSNWIKVLRPKVYITDSSSFKRLVQDLTGNASTSPAITSEPEERRLEKVPIYDNQGEPESSVEASIDATTADSSDQVFLDQDFNQACNYEIGLEDMNYYGNSAPNQQQGGDLLACWDLESWLLDSAAPCTSFYNGFADQVEQDVSIYDYELSGFL</sequence>
<reference evidence="3" key="1">
    <citation type="submission" date="2023-07" db="EMBL/GenBank/DDBJ databases">
        <title>draft genome sequence of fig (Ficus carica).</title>
        <authorList>
            <person name="Takahashi T."/>
            <person name="Nishimura K."/>
        </authorList>
    </citation>
    <scope>NUCLEOTIDE SEQUENCE</scope>
</reference>
<feature type="region of interest" description="Disordered" evidence="1">
    <location>
        <begin position="1"/>
        <end position="28"/>
    </location>
</feature>
<evidence type="ECO:0000313" key="4">
    <source>
        <dbReference type="Proteomes" id="UP001187192"/>
    </source>
</evidence>
<dbReference type="PANTHER" id="PTHR33143">
    <property type="entry name" value="F16F4.1 PROTEIN-RELATED"/>
    <property type="match status" value="1"/>
</dbReference>
<feature type="compositionally biased region" description="Low complexity" evidence="1">
    <location>
        <begin position="7"/>
        <end position="17"/>
    </location>
</feature>
<dbReference type="InterPro" id="IPR008889">
    <property type="entry name" value="VQ"/>
</dbReference>
<accession>A0AA88AXS8</accession>
<dbReference type="PANTHER" id="PTHR33143:SF60">
    <property type="entry name" value="VQ DOMAIN-CONTAINING PROTEIN"/>
    <property type="match status" value="1"/>
</dbReference>
<gene>
    <name evidence="3" type="ORF">TIFTF001_024078</name>
</gene>